<protein>
    <submittedName>
        <fullName evidence="4">RimJ/RimL family protein N-acetyltransferase</fullName>
    </submittedName>
</protein>
<proteinExistence type="predicted"/>
<dbReference type="Gene3D" id="3.40.630.30">
    <property type="match status" value="1"/>
</dbReference>
<dbReference type="RefSeq" id="WP_183602866.1">
    <property type="nucleotide sequence ID" value="NZ_JACHXK010000014.1"/>
</dbReference>
<dbReference type="GO" id="GO:0016747">
    <property type="term" value="F:acyltransferase activity, transferring groups other than amino-acyl groups"/>
    <property type="evidence" value="ECO:0007669"/>
    <property type="project" value="InterPro"/>
</dbReference>
<sequence length="167" mass="18501">MHIRVLNEDDAAAYRALRLEALTVSPEAFGSTYEREAAFAIETFAERVKPAEGKIALGGFNVQGELSGIVTLVRENGPKALHKANIYGMYVAPSTRGTGLGKSLLTELIHRARQFEGLERINLTVVVGNEAAKRLYMSLGFEVYGLERHALKVNDAYYDEELMVLRL</sequence>
<dbReference type="PANTHER" id="PTHR43420:SF47">
    <property type="entry name" value="N-ACETYLTRANSFERASE DOMAIN-CONTAINING PROTEIN"/>
    <property type="match status" value="1"/>
</dbReference>
<keyword evidence="5" id="KW-1185">Reference proteome</keyword>
<dbReference type="EMBL" id="JACHXK010000014">
    <property type="protein sequence ID" value="MBB3112755.1"/>
    <property type="molecule type" value="Genomic_DNA"/>
</dbReference>
<evidence type="ECO:0000313" key="5">
    <source>
        <dbReference type="Proteomes" id="UP000570361"/>
    </source>
</evidence>
<evidence type="ECO:0000256" key="2">
    <source>
        <dbReference type="ARBA" id="ARBA00023315"/>
    </source>
</evidence>
<dbReference type="InterPro" id="IPR050680">
    <property type="entry name" value="YpeA/RimI_acetyltransf"/>
</dbReference>
<keyword evidence="2" id="KW-0012">Acyltransferase</keyword>
<feature type="domain" description="N-acetyltransferase" evidence="3">
    <location>
        <begin position="1"/>
        <end position="164"/>
    </location>
</feature>
<evidence type="ECO:0000256" key="1">
    <source>
        <dbReference type="ARBA" id="ARBA00022679"/>
    </source>
</evidence>
<keyword evidence="1 4" id="KW-0808">Transferase</keyword>
<dbReference type="PROSITE" id="PS51186">
    <property type="entry name" value="GNAT"/>
    <property type="match status" value="1"/>
</dbReference>
<evidence type="ECO:0000259" key="3">
    <source>
        <dbReference type="PROSITE" id="PS51186"/>
    </source>
</evidence>
<dbReference type="PANTHER" id="PTHR43420">
    <property type="entry name" value="ACETYLTRANSFERASE"/>
    <property type="match status" value="1"/>
</dbReference>
<dbReference type="Proteomes" id="UP000570361">
    <property type="component" value="Unassembled WGS sequence"/>
</dbReference>
<dbReference type="InterPro" id="IPR000182">
    <property type="entry name" value="GNAT_dom"/>
</dbReference>
<gene>
    <name evidence="4" type="ORF">FHS18_004857</name>
</gene>
<accession>A0A7W5B1J6</accession>
<reference evidence="4 5" key="1">
    <citation type="submission" date="2020-08" db="EMBL/GenBank/DDBJ databases">
        <title>Genomic Encyclopedia of Type Strains, Phase III (KMG-III): the genomes of soil and plant-associated and newly described type strains.</title>
        <authorList>
            <person name="Whitman W."/>
        </authorList>
    </citation>
    <scope>NUCLEOTIDE SEQUENCE [LARGE SCALE GENOMIC DNA]</scope>
    <source>
        <strain evidence="4 5">CECT 5862</strain>
    </source>
</reference>
<evidence type="ECO:0000313" key="4">
    <source>
        <dbReference type="EMBL" id="MBB3112755.1"/>
    </source>
</evidence>
<dbReference type="InterPro" id="IPR016181">
    <property type="entry name" value="Acyl_CoA_acyltransferase"/>
</dbReference>
<dbReference type="SUPFAM" id="SSF55729">
    <property type="entry name" value="Acyl-CoA N-acyltransferases (Nat)"/>
    <property type="match status" value="1"/>
</dbReference>
<dbReference type="Pfam" id="PF13420">
    <property type="entry name" value="Acetyltransf_4"/>
    <property type="match status" value="1"/>
</dbReference>
<dbReference type="AlphaFoldDB" id="A0A7W5B1J6"/>
<name>A0A7W5B1J6_9BACL</name>
<organism evidence="4 5">
    <name type="scientific">Paenibacillus phyllosphaerae</name>
    <dbReference type="NCBI Taxonomy" id="274593"/>
    <lineage>
        <taxon>Bacteria</taxon>
        <taxon>Bacillati</taxon>
        <taxon>Bacillota</taxon>
        <taxon>Bacilli</taxon>
        <taxon>Bacillales</taxon>
        <taxon>Paenibacillaceae</taxon>
        <taxon>Paenibacillus</taxon>
    </lineage>
</organism>
<dbReference type="CDD" id="cd04301">
    <property type="entry name" value="NAT_SF"/>
    <property type="match status" value="1"/>
</dbReference>
<comment type="caution">
    <text evidence="4">The sequence shown here is derived from an EMBL/GenBank/DDBJ whole genome shotgun (WGS) entry which is preliminary data.</text>
</comment>